<organism evidence="3 4">
    <name type="scientific">Oesophagostomum dentatum</name>
    <name type="common">Nodular worm</name>
    <dbReference type="NCBI Taxonomy" id="61180"/>
    <lineage>
        <taxon>Eukaryota</taxon>
        <taxon>Metazoa</taxon>
        <taxon>Ecdysozoa</taxon>
        <taxon>Nematoda</taxon>
        <taxon>Chromadorea</taxon>
        <taxon>Rhabditida</taxon>
        <taxon>Rhabditina</taxon>
        <taxon>Rhabditomorpha</taxon>
        <taxon>Strongyloidea</taxon>
        <taxon>Strongylidae</taxon>
        <taxon>Oesophagostomum</taxon>
    </lineage>
</organism>
<evidence type="ECO:0000313" key="4">
    <source>
        <dbReference type="Proteomes" id="UP000053660"/>
    </source>
</evidence>
<feature type="chain" id="PRO_5002060678" evidence="2">
    <location>
        <begin position="18"/>
        <end position="253"/>
    </location>
</feature>
<dbReference type="OrthoDB" id="5872821at2759"/>
<dbReference type="Proteomes" id="UP000053660">
    <property type="component" value="Unassembled WGS sequence"/>
</dbReference>
<feature type="compositionally biased region" description="Basic and acidic residues" evidence="1">
    <location>
        <begin position="220"/>
        <end position="238"/>
    </location>
</feature>
<feature type="non-terminal residue" evidence="3">
    <location>
        <position position="253"/>
    </location>
</feature>
<feature type="signal peptide" evidence="2">
    <location>
        <begin position="1"/>
        <end position="17"/>
    </location>
</feature>
<feature type="region of interest" description="Disordered" evidence="1">
    <location>
        <begin position="177"/>
        <end position="253"/>
    </location>
</feature>
<accession>A0A0B1S1N7</accession>
<name>A0A0B1S1N7_OESDE</name>
<keyword evidence="4" id="KW-1185">Reference proteome</keyword>
<sequence>MFVSLVLVLICRKCCKSNEKKEPEIVSLEFPLPPPTGEADDMDDTQYDVTVRAFREPEGAENGDGGVEKTEDYVPNVPAPKNKSKEAIEQATDQDKKVPCFLFEAPPPYDEVDSTARDASGDRRRMVSIKMPDLPVRKVGDTQILEARTAPTQSISYVLKTALSHSVVQPTTLEECHTQASTPSLHTAKKTIKNEPSTEGGELRQVLSLKSGFSSAESSQSKDTKENAKSTAILEKKAASAPAGSKESVQDSP</sequence>
<evidence type="ECO:0000256" key="2">
    <source>
        <dbReference type="SAM" id="SignalP"/>
    </source>
</evidence>
<protein>
    <submittedName>
        <fullName evidence="3">Uncharacterized protein</fullName>
    </submittedName>
</protein>
<keyword evidence="2" id="KW-0732">Signal</keyword>
<evidence type="ECO:0000313" key="3">
    <source>
        <dbReference type="EMBL" id="KHJ79258.1"/>
    </source>
</evidence>
<dbReference type="EMBL" id="KN605992">
    <property type="protein sequence ID" value="KHJ79258.1"/>
    <property type="molecule type" value="Genomic_DNA"/>
</dbReference>
<reference evidence="3 4" key="1">
    <citation type="submission" date="2014-03" db="EMBL/GenBank/DDBJ databases">
        <title>Draft genome of the hookworm Oesophagostomum dentatum.</title>
        <authorList>
            <person name="Mitreva M."/>
        </authorList>
    </citation>
    <scope>NUCLEOTIDE SEQUENCE [LARGE SCALE GENOMIC DNA]</scope>
    <source>
        <strain evidence="3 4">OD-Hann</strain>
    </source>
</reference>
<dbReference type="AlphaFoldDB" id="A0A0B1S1N7"/>
<proteinExistence type="predicted"/>
<gene>
    <name evidence="3" type="ORF">OESDEN_21099</name>
</gene>
<feature type="region of interest" description="Disordered" evidence="1">
    <location>
        <begin position="55"/>
        <end position="83"/>
    </location>
</feature>
<evidence type="ECO:0000256" key="1">
    <source>
        <dbReference type="SAM" id="MobiDB-lite"/>
    </source>
</evidence>